<organism evidence="1 2">
    <name type="scientific">Hexamita inflata</name>
    <dbReference type="NCBI Taxonomy" id="28002"/>
    <lineage>
        <taxon>Eukaryota</taxon>
        <taxon>Metamonada</taxon>
        <taxon>Diplomonadida</taxon>
        <taxon>Hexamitidae</taxon>
        <taxon>Hexamitinae</taxon>
        <taxon>Hexamita</taxon>
    </lineage>
</organism>
<protein>
    <submittedName>
        <fullName evidence="1">Hypothetical_protein</fullName>
    </submittedName>
</protein>
<name>A0ABP1I1S3_9EUKA</name>
<sequence length="107" mass="12430">MDNKPTISQCISSRSQHSKTSLFILFLKTNFIQNLVYPQHYVRVARESFKLGRLPFCIWLSKFKMVILRQLKSNVVIVGSNTHQAFKVMKNVTQIQVESQLLSFVIL</sequence>
<proteinExistence type="predicted"/>
<evidence type="ECO:0000313" key="1">
    <source>
        <dbReference type="EMBL" id="CAL6003962.1"/>
    </source>
</evidence>
<dbReference type="Proteomes" id="UP001642409">
    <property type="component" value="Unassembled WGS sequence"/>
</dbReference>
<keyword evidence="2" id="KW-1185">Reference proteome</keyword>
<gene>
    <name evidence="1" type="ORF">HINF_LOCUS18654</name>
</gene>
<evidence type="ECO:0000313" key="2">
    <source>
        <dbReference type="Proteomes" id="UP001642409"/>
    </source>
</evidence>
<accession>A0ABP1I1S3</accession>
<comment type="caution">
    <text evidence="1">The sequence shown here is derived from an EMBL/GenBank/DDBJ whole genome shotgun (WGS) entry which is preliminary data.</text>
</comment>
<reference evidence="1 2" key="1">
    <citation type="submission" date="2024-07" db="EMBL/GenBank/DDBJ databases">
        <authorList>
            <person name="Akdeniz Z."/>
        </authorList>
    </citation>
    <scope>NUCLEOTIDE SEQUENCE [LARGE SCALE GENOMIC DNA]</scope>
</reference>
<dbReference type="EMBL" id="CAXDID020000048">
    <property type="protein sequence ID" value="CAL6003962.1"/>
    <property type="molecule type" value="Genomic_DNA"/>
</dbReference>